<dbReference type="GO" id="GO:0031422">
    <property type="term" value="C:RecQ family helicase-topoisomerase III complex"/>
    <property type="evidence" value="ECO:0007669"/>
    <property type="project" value="TreeGrafter"/>
</dbReference>
<dbReference type="GO" id="GO:0016604">
    <property type="term" value="C:nuclear body"/>
    <property type="evidence" value="ECO:0007669"/>
    <property type="project" value="TreeGrafter"/>
</dbReference>
<feature type="domain" description="RecQ mediated genome instability protein 1 OB-fold" evidence="4">
    <location>
        <begin position="98"/>
        <end position="275"/>
    </location>
</feature>
<dbReference type="PANTHER" id="PTHR14790:SF15">
    <property type="entry name" value="RECQ-MEDIATED GENOME INSTABILITY PROTEIN 1"/>
    <property type="match status" value="1"/>
</dbReference>
<dbReference type="GO" id="GO:0000712">
    <property type="term" value="P:resolution of meiotic recombination intermediates"/>
    <property type="evidence" value="ECO:0007669"/>
    <property type="project" value="TreeGrafter"/>
</dbReference>
<reference evidence="5" key="1">
    <citation type="submission" date="2019-07" db="EMBL/GenBank/DDBJ databases">
        <title>Annotation for the trematode Paragonimus miyazaki's.</title>
        <authorList>
            <person name="Choi Y.-J."/>
        </authorList>
    </citation>
    <scope>NUCLEOTIDE SEQUENCE</scope>
    <source>
        <strain evidence="5">Japan</strain>
    </source>
</reference>
<evidence type="ECO:0000313" key="6">
    <source>
        <dbReference type="Proteomes" id="UP000822476"/>
    </source>
</evidence>
<feature type="compositionally biased region" description="Polar residues" evidence="3">
    <location>
        <begin position="499"/>
        <end position="508"/>
    </location>
</feature>
<dbReference type="GO" id="GO:0000724">
    <property type="term" value="P:double-strand break repair via homologous recombination"/>
    <property type="evidence" value="ECO:0007669"/>
    <property type="project" value="TreeGrafter"/>
</dbReference>
<comment type="similarity">
    <text evidence="1">Belongs to the RMI1 family.</text>
</comment>
<feature type="compositionally biased region" description="Polar residues" evidence="3">
    <location>
        <begin position="331"/>
        <end position="346"/>
    </location>
</feature>
<dbReference type="InterPro" id="IPR044881">
    <property type="entry name" value="RMI1_N_N_sf"/>
</dbReference>
<name>A0A8S9YHY2_9TREM</name>
<proteinExistence type="inferred from homology"/>
<dbReference type="Gene3D" id="1.10.8.1020">
    <property type="entry name" value="RecQ-mediated genome instability protein 1, N-terminal domain"/>
    <property type="match status" value="1"/>
</dbReference>
<dbReference type="InterPro" id="IPR013894">
    <property type="entry name" value="RMI1_OB"/>
</dbReference>
<dbReference type="OrthoDB" id="341511at2759"/>
<feature type="region of interest" description="Disordered" evidence="3">
    <location>
        <begin position="476"/>
        <end position="562"/>
    </location>
</feature>
<keyword evidence="6" id="KW-1185">Reference proteome</keyword>
<accession>A0A8S9YHY2</accession>
<sequence length="603" mass="65672">MTVAFIQSANHMEDNINQLNTWLIDQAIHVPDGWTEACVQWLIEEHGGLSGCAQLTKADWCQLIYEQWIHADLHNLACPVLPASSEHASGTVGQSVGSTALKLEGELCLQVVGLFNVGDSYYGQLRRHEGHLSVNLPSLDNLDADLGGDPDLTQMTAQAFSQHSMFGGGSFIDPHYNSGNNATQKSLAVFLTDGVTQIKAIELGSLARDRRACGSRVLSSDELAERLRPGVKVRLRGPLTLRNKVLLLPAGVIETLAHPQFQVLGGEVDELLESHPRQLMYQLGLLLARKLNVSLPDDGSLPTWFPRVTQPRPLDSATLSEPERPLPANVAGSSFANHSESVWDTNSPPPSSDPTAIESWSNDDDVLISEAAENFEHQLLRSTDTTTPMIHALTESGDFPAPAIRMESVARPVSEDDSNDTDLSLEVDPDVLATAFGELEKDNLVNKLNRDTDPVHVIPFQTPAVSSLQSVGSSVSQTVHPTCSTSSQISSVELPHPPCSQTSTTIAQPTALEASDDLLPPAPKRKPWERKKLLTNPSKPSSVTSEAQIDSLPPTDSSQLNPALTDAYKFRPFCYIETKRVYSRNPHHGISARRDLLSLESFD</sequence>
<organism evidence="5 6">
    <name type="scientific">Paragonimus skrjabini miyazakii</name>
    <dbReference type="NCBI Taxonomy" id="59628"/>
    <lineage>
        <taxon>Eukaryota</taxon>
        <taxon>Metazoa</taxon>
        <taxon>Spiralia</taxon>
        <taxon>Lophotrochozoa</taxon>
        <taxon>Platyhelminthes</taxon>
        <taxon>Trematoda</taxon>
        <taxon>Digenea</taxon>
        <taxon>Plagiorchiida</taxon>
        <taxon>Troglotremata</taxon>
        <taxon>Troglotrematidae</taxon>
        <taxon>Paragonimus</taxon>
    </lineage>
</organism>
<protein>
    <recommendedName>
        <fullName evidence="2">RecQ-mediated genome instability protein 1</fullName>
    </recommendedName>
</protein>
<evidence type="ECO:0000256" key="1">
    <source>
        <dbReference type="ARBA" id="ARBA00006395"/>
    </source>
</evidence>
<dbReference type="PANTHER" id="PTHR14790">
    <property type="entry name" value="RECQ-MEDIATED GENOME INSTABILITY PROTEIN 1 RMI1"/>
    <property type="match status" value="1"/>
</dbReference>
<evidence type="ECO:0000256" key="2">
    <source>
        <dbReference type="ARBA" id="ARBA00018987"/>
    </source>
</evidence>
<dbReference type="SMART" id="SM01161">
    <property type="entry name" value="DUF1767"/>
    <property type="match status" value="1"/>
</dbReference>
<feature type="region of interest" description="Disordered" evidence="3">
    <location>
        <begin position="306"/>
        <end position="359"/>
    </location>
</feature>
<feature type="compositionally biased region" description="Polar residues" evidence="3">
    <location>
        <begin position="535"/>
        <end position="562"/>
    </location>
</feature>
<evidence type="ECO:0000259" key="4">
    <source>
        <dbReference type="Pfam" id="PF08585"/>
    </source>
</evidence>
<dbReference type="InterPro" id="IPR042470">
    <property type="entry name" value="RMI1_N_C_sf"/>
</dbReference>
<dbReference type="AlphaFoldDB" id="A0A8S9YHY2"/>
<gene>
    <name evidence="5" type="ORF">EG68_06694</name>
</gene>
<evidence type="ECO:0000256" key="3">
    <source>
        <dbReference type="SAM" id="MobiDB-lite"/>
    </source>
</evidence>
<comment type="caution">
    <text evidence="5">The sequence shown here is derived from an EMBL/GenBank/DDBJ whole genome shotgun (WGS) entry which is preliminary data.</text>
</comment>
<dbReference type="EMBL" id="JTDE01021074">
    <property type="protein sequence ID" value="KAF7233435.1"/>
    <property type="molecule type" value="Genomic_DNA"/>
</dbReference>
<feature type="compositionally biased region" description="Polar residues" evidence="3">
    <location>
        <begin position="480"/>
        <end position="491"/>
    </location>
</feature>
<dbReference type="Proteomes" id="UP000822476">
    <property type="component" value="Unassembled WGS sequence"/>
</dbReference>
<evidence type="ECO:0000313" key="5">
    <source>
        <dbReference type="EMBL" id="KAF7233435.1"/>
    </source>
</evidence>
<dbReference type="Pfam" id="PF08585">
    <property type="entry name" value="RMI1_N_C"/>
    <property type="match status" value="1"/>
</dbReference>
<dbReference type="Gene3D" id="2.40.50.770">
    <property type="entry name" value="RecQ-mediated genome instability protein Rmi1, C-terminal domain"/>
    <property type="match status" value="1"/>
</dbReference>